<reference evidence="1" key="1">
    <citation type="submission" date="2019-08" db="EMBL/GenBank/DDBJ databases">
        <authorList>
            <person name="Kucharzyk K."/>
            <person name="Murdoch R.W."/>
            <person name="Higgins S."/>
            <person name="Loffler F."/>
        </authorList>
    </citation>
    <scope>NUCLEOTIDE SEQUENCE</scope>
</reference>
<comment type="caution">
    <text evidence="1">The sequence shown here is derived from an EMBL/GenBank/DDBJ whole genome shotgun (WGS) entry which is preliminary data.</text>
</comment>
<sequence length="315" mass="34537">MLLALAAQLRADVEHVHGMQFQHRRGQGHGARYLQKAAQPAVRQIDFFFTQRGVAAHLHVETRCVELQPRVLIAADLLELFVQAGRIIDIGRAACHLARMCECVVPNADRAITRLVLTERLEQQAVGMHGDHRIEHVPGITVIHIQPLEIFLLRLVERAQHLGLGGAQRLQLGVDLLCALLGTAGVGHKAREQLRLMLGQPLAVGRLVAPARTHVAHHHVVQCRQSLAHLQIAQAIALQRSVKPHGRPEQIGRKGKGLRMRGIADLRGAVVLVSKFHGDPQKVVAPLPRRSAASGCMKLCANCGWRATMSRSPAT</sequence>
<proteinExistence type="predicted"/>
<evidence type="ECO:0000313" key="1">
    <source>
        <dbReference type="EMBL" id="MPM67159.1"/>
    </source>
</evidence>
<organism evidence="1">
    <name type="scientific">bioreactor metagenome</name>
    <dbReference type="NCBI Taxonomy" id="1076179"/>
    <lineage>
        <taxon>unclassified sequences</taxon>
        <taxon>metagenomes</taxon>
        <taxon>ecological metagenomes</taxon>
    </lineage>
</organism>
<accession>A0A645BNW2</accession>
<protein>
    <submittedName>
        <fullName evidence="1">Uncharacterized protein</fullName>
    </submittedName>
</protein>
<dbReference type="AlphaFoldDB" id="A0A645BNW2"/>
<gene>
    <name evidence="1" type="ORF">SDC9_114076</name>
</gene>
<name>A0A645BNW2_9ZZZZ</name>
<dbReference type="EMBL" id="VSSQ01021524">
    <property type="protein sequence ID" value="MPM67159.1"/>
    <property type="molecule type" value="Genomic_DNA"/>
</dbReference>